<dbReference type="SUPFAM" id="SSF53474">
    <property type="entry name" value="alpha/beta-Hydrolases"/>
    <property type="match status" value="1"/>
</dbReference>
<feature type="compositionally biased region" description="Low complexity" evidence="6">
    <location>
        <begin position="523"/>
        <end position="532"/>
    </location>
</feature>
<dbReference type="InterPro" id="IPR029058">
    <property type="entry name" value="AB_hydrolase_fold"/>
</dbReference>
<dbReference type="Proteomes" id="UP001642484">
    <property type="component" value="Unassembled WGS sequence"/>
</dbReference>
<feature type="region of interest" description="Disordered" evidence="6">
    <location>
        <begin position="1"/>
        <end position="40"/>
    </location>
</feature>
<name>A0ABP0PF40_9DINO</name>
<dbReference type="PANTHER" id="PTHR11010">
    <property type="entry name" value="PROTEASE S28 PRO-X CARBOXYPEPTIDASE-RELATED"/>
    <property type="match status" value="1"/>
</dbReference>
<proteinExistence type="inferred from homology"/>
<evidence type="ECO:0000256" key="1">
    <source>
        <dbReference type="ARBA" id="ARBA00011079"/>
    </source>
</evidence>
<feature type="compositionally biased region" description="Acidic residues" evidence="6">
    <location>
        <begin position="1"/>
        <end position="13"/>
    </location>
</feature>
<reference evidence="7 8" key="1">
    <citation type="submission" date="2024-02" db="EMBL/GenBank/DDBJ databases">
        <authorList>
            <person name="Chen Y."/>
            <person name="Shah S."/>
            <person name="Dougan E. K."/>
            <person name="Thang M."/>
            <person name="Chan C."/>
        </authorList>
    </citation>
    <scope>NUCLEOTIDE SEQUENCE [LARGE SCALE GENOMIC DNA]</scope>
</reference>
<evidence type="ECO:0000256" key="3">
    <source>
        <dbReference type="ARBA" id="ARBA00022729"/>
    </source>
</evidence>
<dbReference type="InterPro" id="IPR036398">
    <property type="entry name" value="CA_dom_sf"/>
</dbReference>
<evidence type="ECO:0000256" key="5">
    <source>
        <dbReference type="ARBA" id="ARBA00023180"/>
    </source>
</evidence>
<keyword evidence="5" id="KW-0325">Glycoprotein</keyword>
<keyword evidence="4" id="KW-0378">Hydrolase</keyword>
<dbReference type="InterPro" id="IPR008758">
    <property type="entry name" value="Peptidase_S28"/>
</dbReference>
<evidence type="ECO:0000256" key="6">
    <source>
        <dbReference type="SAM" id="MobiDB-lite"/>
    </source>
</evidence>
<comment type="similarity">
    <text evidence="1">Belongs to the peptidase S28 family.</text>
</comment>
<sequence length="766" mass="83479">MDASDLGESEEGDAADRQGTAVVAEEDGGPLGRQMFKTEPTPEMPTVQELIATHLLCERLCERADGGDFYTYEGSSTSPDCHELNKWLIMVFSYVSLGHVGAPAEASVGPQKLILLLLPAFSCGTPRTATPPRAIGHRVWQQAPALQDAEKRPSTENCTWRNFTQRIDHFGATEGTFPQRLCIYDHWWRRAASGEELPRHKTSPGPIFFYTGNESPVGVYVNQTGLMWELAPSFGALIVFAEHRCEPSSVWKMCGQQAVEDCVGYCTSAQALADYAAIIAELQATSGGPRAPVVAFGGSYGGMLAGWMRMKMPEVIDGAIAASAPIWQLATTVTRESLDWPYQAITRGVSSFGGASERCVENLRVAWPLIEGGLSSTLGLSLLSKRVHSCEPLQEVKQFTAWAQETYFLLAEGNYPFPSSYIPTAVGEGGTMPAWPMRVACEPLSRDFGFRVESGELEKVHYTIRMGDLKVTVHWDQLHSNGAQLNEKQLHASGILELAAALADSVAVWYNVSKTKTCWDIPAEPSSPAAAEGTDDQSLLQSMKDRGPHSSDFLETPCASCPPCAECGGCPVSRCSSQKTSCNYTGTLPKTFAWTSIVCNEDLSQVSARGLGHDFYWPPWPPAIQRNYTVASVVGPKGLQPGTTKAFVVPPMTTDLWSTWLTAYYGDRANASQHRNIVWSNGALDPWSGMGVYPPSGGPTGPMVQEMNVDGSTIALVLDLGAHHLDLMFSDPADPPCAHAAREIERQRIRQWCEEAYQAQDDKVYA</sequence>
<evidence type="ECO:0000256" key="4">
    <source>
        <dbReference type="ARBA" id="ARBA00022801"/>
    </source>
</evidence>
<comment type="caution">
    <text evidence="7">The sequence shown here is derived from an EMBL/GenBank/DDBJ whole genome shotgun (WGS) entry which is preliminary data.</text>
</comment>
<keyword evidence="3" id="KW-0732">Signal</keyword>
<protein>
    <recommendedName>
        <fullName evidence="9">Lysosomal Pro-X carboxypeptidase</fullName>
    </recommendedName>
</protein>
<dbReference type="Pfam" id="PF05577">
    <property type="entry name" value="Peptidase_S28"/>
    <property type="match status" value="1"/>
</dbReference>
<evidence type="ECO:0000313" key="8">
    <source>
        <dbReference type="Proteomes" id="UP001642484"/>
    </source>
</evidence>
<dbReference type="Gene3D" id="3.40.50.1820">
    <property type="entry name" value="alpha/beta hydrolase"/>
    <property type="match status" value="2"/>
</dbReference>
<organism evidence="7 8">
    <name type="scientific">Durusdinium trenchii</name>
    <dbReference type="NCBI Taxonomy" id="1381693"/>
    <lineage>
        <taxon>Eukaryota</taxon>
        <taxon>Sar</taxon>
        <taxon>Alveolata</taxon>
        <taxon>Dinophyceae</taxon>
        <taxon>Suessiales</taxon>
        <taxon>Symbiodiniaceae</taxon>
        <taxon>Durusdinium</taxon>
    </lineage>
</organism>
<keyword evidence="8" id="KW-1185">Reference proteome</keyword>
<gene>
    <name evidence="7" type="ORF">CCMP2556_LOCUS36280</name>
</gene>
<dbReference type="SUPFAM" id="SSF51069">
    <property type="entry name" value="Carbonic anhydrase"/>
    <property type="match status" value="1"/>
</dbReference>
<feature type="region of interest" description="Disordered" evidence="6">
    <location>
        <begin position="523"/>
        <end position="548"/>
    </location>
</feature>
<dbReference type="EMBL" id="CAXAMN010022917">
    <property type="protein sequence ID" value="CAK9073669.1"/>
    <property type="molecule type" value="Genomic_DNA"/>
</dbReference>
<keyword evidence="2" id="KW-0645">Protease</keyword>
<accession>A0ABP0PF40</accession>
<evidence type="ECO:0008006" key="9">
    <source>
        <dbReference type="Google" id="ProtNLM"/>
    </source>
</evidence>
<evidence type="ECO:0000256" key="2">
    <source>
        <dbReference type="ARBA" id="ARBA00022670"/>
    </source>
</evidence>
<dbReference type="PANTHER" id="PTHR11010:SF38">
    <property type="entry name" value="LYSOSOMAL PRO-X CARBOXYPEPTIDASE"/>
    <property type="match status" value="1"/>
</dbReference>
<evidence type="ECO:0000313" key="7">
    <source>
        <dbReference type="EMBL" id="CAK9073669.1"/>
    </source>
</evidence>